<name>A0A9N8ET31_9STRA</name>
<gene>
    <name evidence="2" type="ORF">SEMRO_1883_G303420.1</name>
</gene>
<organism evidence="2 3">
    <name type="scientific">Seminavis robusta</name>
    <dbReference type="NCBI Taxonomy" id="568900"/>
    <lineage>
        <taxon>Eukaryota</taxon>
        <taxon>Sar</taxon>
        <taxon>Stramenopiles</taxon>
        <taxon>Ochrophyta</taxon>
        <taxon>Bacillariophyta</taxon>
        <taxon>Bacillariophyceae</taxon>
        <taxon>Bacillariophycidae</taxon>
        <taxon>Naviculales</taxon>
        <taxon>Naviculaceae</taxon>
        <taxon>Seminavis</taxon>
    </lineage>
</organism>
<reference evidence="2" key="1">
    <citation type="submission" date="2020-06" db="EMBL/GenBank/DDBJ databases">
        <authorList>
            <consortium name="Plant Systems Biology data submission"/>
        </authorList>
    </citation>
    <scope>NUCLEOTIDE SEQUENCE</scope>
    <source>
        <strain evidence="2">D6</strain>
    </source>
</reference>
<comment type="caution">
    <text evidence="2">The sequence shown here is derived from an EMBL/GenBank/DDBJ whole genome shotgun (WGS) entry which is preliminary data.</text>
</comment>
<evidence type="ECO:0000313" key="3">
    <source>
        <dbReference type="Proteomes" id="UP001153069"/>
    </source>
</evidence>
<accession>A0A9N8ET31</accession>
<keyword evidence="1" id="KW-0732">Signal</keyword>
<evidence type="ECO:0000313" key="2">
    <source>
        <dbReference type="EMBL" id="CAB9526761.1"/>
    </source>
</evidence>
<keyword evidence="3" id="KW-1185">Reference proteome</keyword>
<dbReference type="OrthoDB" id="2368448at2759"/>
<dbReference type="InterPro" id="IPR045590">
    <property type="entry name" value="DUF6463"/>
</dbReference>
<feature type="chain" id="PRO_5040221996" evidence="1">
    <location>
        <begin position="20"/>
        <end position="137"/>
    </location>
</feature>
<dbReference type="Pfam" id="PF20064">
    <property type="entry name" value="DUF6463"/>
    <property type="match status" value="1"/>
</dbReference>
<proteinExistence type="predicted"/>
<evidence type="ECO:0000256" key="1">
    <source>
        <dbReference type="SAM" id="SignalP"/>
    </source>
</evidence>
<dbReference type="AlphaFoldDB" id="A0A9N8ET31"/>
<protein>
    <submittedName>
        <fullName evidence="2">Uncharacterized protein</fullName>
    </submittedName>
</protein>
<sequence>MSLTGTLLFATGLIHNVLGIISPRLREPLLRLMADGGTLVVPDVNERHARENTFWFQFAGIALMIHGCHARSLALQLKKQGMEDEAASSWLGWVVLATGAVGAYIKPVSGFHLVYLQGIRLLWIQHTRNGLEQGKND</sequence>
<dbReference type="EMBL" id="CAICTM010001881">
    <property type="protein sequence ID" value="CAB9526761.1"/>
    <property type="molecule type" value="Genomic_DNA"/>
</dbReference>
<dbReference type="Proteomes" id="UP001153069">
    <property type="component" value="Unassembled WGS sequence"/>
</dbReference>
<feature type="signal peptide" evidence="1">
    <location>
        <begin position="1"/>
        <end position="19"/>
    </location>
</feature>